<proteinExistence type="predicted"/>
<feature type="compositionally biased region" description="Basic and acidic residues" evidence="1">
    <location>
        <begin position="846"/>
        <end position="860"/>
    </location>
</feature>
<feature type="compositionally biased region" description="Low complexity" evidence="1">
    <location>
        <begin position="377"/>
        <end position="393"/>
    </location>
</feature>
<comment type="caution">
    <text evidence="2">The sequence shown here is derived from an EMBL/GenBank/DDBJ whole genome shotgun (WGS) entry which is preliminary data.</text>
</comment>
<feature type="compositionally biased region" description="Polar residues" evidence="1">
    <location>
        <begin position="809"/>
        <end position="818"/>
    </location>
</feature>
<sequence>MLFSFGVDAVEDFKEYMLRDYYCLLKTYCWFWLKLLDNTADLQKSKDPQVVVSTAKLPILNPNEFDLWKMRIEQYFLMTDYSLWVVTLNSDSPIPTRVTDSVVQLVAPTTAEQRLARKNELKARGTLLMTLPDKHQLNFNIHKDDKSLMEAIEKRFGGNKEMTKVPKTLLKQQYENFTGSSSESLDQIHDRLQKLISQLEILGESLSQEDINLKFLRSLPTEWRTPTLIWRNNTYLEDQSLDDMFNSLKIYEAEVKSSSSTSPTTQNIAFVTMSSPDHSTSNNEDAFSSNISDHVLTIPDYSPASSGKTYSNASIGKIPSEFSPFYNMKDIQAFYAKESPIPPPVILPPSLVLSQSPISDSQDFFPSEEISPKDTETSVSLSSSLGSSSPISSTISPLDYPFDESIFAKLDNSLWITPRLPGEQPVPEELNEMPPKRTSTSETPAITLATFQGLITDGAIGLIRWFERTESVFSRSKCAKEDRVTFISFCCYMYRNGGVTNNTNESVSAITSVSTVSTKDLVFALPNVDNLSDAIISSQTGRNLGANGTTSIGFDMSKVESYNCHRRGHFARKCSVIVLVATIRAFRQMKNQQTIPSWHSPPQVLQVLIMRKSQFDVLSYKTGLESVKARLVVYQQNENVFEEDIKLLKLDVMLRDNVLVELRKKFKKAETEKDENVVPIAVLTRSRLVPITAARPVTTVVPQTKVQHQRLTKHGGNPQHALKYKGVIDSGCSRHMTGNISYLFDFEEINGGYVAFGGNIKGGKIRGKFDGKAEEGYLVGYSVRSGPTWLFDIDTLTQSMNYQPVIAGNQPNSSADPQNTDDDSTFEVKEPESEVHVSPSSSAKIKKPDDNNKREAKGKSPVELSIGVRNLSEEFEDFSSNSTNGVNAASTPVTVIEPNSTNSTNTFSAADPSNTTVNMPALEDITYSDDEEDVGAEADFSNLETNITVSPIPITRVYKDHPVTRIIGDLSSALQTRSVTRMAKDQEEPKRVHQALKDPSWTEAMQEELLQFKMQNVWVLVDLPKDGKSASTPIDTEKPLLKDPDGEDIDVHTYRSMIGSLMYLTSSRPDIMFVVCACARFQVTLKDLHLHVVKRIFRYLKGKLHLGLWYPKDLPFNLMAYSDSDYAGASLDRKSTTGDTTLFDGMLVPQQVHDDVANAIEDEDAANEISAEPTPPSPATTPPPSTRTYPFTITKLNPQPTLLWMIRRMHPNRGEIAELDADEDVTLEEVDAEKDAEVQGRLLESQAHVYHLDLEHAQKVLIIQETDKVESVEVEKVLEVVTTAKLMTEVLTTATTTITIAPIHKASAPRRRRGKGILVEEPKPLKRQAQIEQDEAFARELEVELSANIDWNDVIEQVKRKEKKDNTVMRYQSLKRKPVTEAQTRKNMMVYLKIWLDSRWTSSKKGEKEIEEKESKRKFESSEQKVAKKQRIDEEVEELKTHLQIVDYQIHIEHNKPYYKIIRADGTHQLFLSFISLLRNFDREDLEML</sequence>
<feature type="region of interest" description="Disordered" evidence="1">
    <location>
        <begin position="422"/>
        <end position="441"/>
    </location>
</feature>
<feature type="compositionally biased region" description="Basic and acidic residues" evidence="1">
    <location>
        <begin position="826"/>
        <end position="835"/>
    </location>
</feature>
<feature type="region of interest" description="Disordered" evidence="1">
    <location>
        <begin position="362"/>
        <end position="393"/>
    </location>
</feature>
<dbReference type="PANTHER" id="PTHR11439:SF495">
    <property type="entry name" value="REVERSE TRANSCRIPTASE, RNA-DEPENDENT DNA POLYMERASE-RELATED"/>
    <property type="match status" value="1"/>
</dbReference>
<gene>
    <name evidence="2" type="ORF">Tci_017884</name>
</gene>
<dbReference type="Pfam" id="PF14223">
    <property type="entry name" value="Retrotran_gag_2"/>
    <property type="match status" value="1"/>
</dbReference>
<protein>
    <submittedName>
        <fullName evidence="2">Uncharacterized protein</fullName>
    </submittedName>
</protein>
<dbReference type="EMBL" id="BKCJ010002051">
    <property type="protein sequence ID" value="GEU45906.1"/>
    <property type="molecule type" value="Genomic_DNA"/>
</dbReference>
<dbReference type="PANTHER" id="PTHR11439">
    <property type="entry name" value="GAG-POL-RELATED RETROTRANSPOSON"/>
    <property type="match status" value="1"/>
</dbReference>
<accession>A0A6L2K953</accession>
<name>A0A6L2K953_TANCI</name>
<feature type="region of interest" description="Disordered" evidence="1">
    <location>
        <begin position="895"/>
        <end position="917"/>
    </location>
</feature>
<organism evidence="2">
    <name type="scientific">Tanacetum cinerariifolium</name>
    <name type="common">Dalmatian daisy</name>
    <name type="synonym">Chrysanthemum cinerariifolium</name>
    <dbReference type="NCBI Taxonomy" id="118510"/>
    <lineage>
        <taxon>Eukaryota</taxon>
        <taxon>Viridiplantae</taxon>
        <taxon>Streptophyta</taxon>
        <taxon>Embryophyta</taxon>
        <taxon>Tracheophyta</taxon>
        <taxon>Spermatophyta</taxon>
        <taxon>Magnoliopsida</taxon>
        <taxon>eudicotyledons</taxon>
        <taxon>Gunneridae</taxon>
        <taxon>Pentapetalae</taxon>
        <taxon>asterids</taxon>
        <taxon>campanulids</taxon>
        <taxon>Asterales</taxon>
        <taxon>Asteraceae</taxon>
        <taxon>Asteroideae</taxon>
        <taxon>Anthemideae</taxon>
        <taxon>Anthemidinae</taxon>
        <taxon>Tanacetum</taxon>
    </lineage>
</organism>
<feature type="region of interest" description="Disordered" evidence="1">
    <location>
        <begin position="805"/>
        <end position="865"/>
    </location>
</feature>
<evidence type="ECO:0000256" key="1">
    <source>
        <dbReference type="SAM" id="MobiDB-lite"/>
    </source>
</evidence>
<evidence type="ECO:0000313" key="2">
    <source>
        <dbReference type="EMBL" id="GEU45906.1"/>
    </source>
</evidence>
<reference evidence="2" key="1">
    <citation type="journal article" date="2019" name="Sci. Rep.">
        <title>Draft genome of Tanacetum cinerariifolium, the natural source of mosquito coil.</title>
        <authorList>
            <person name="Yamashiro T."/>
            <person name="Shiraishi A."/>
            <person name="Satake H."/>
            <person name="Nakayama K."/>
        </authorList>
    </citation>
    <scope>NUCLEOTIDE SEQUENCE</scope>
</reference>
<feature type="compositionally biased region" description="Pro residues" evidence="1">
    <location>
        <begin position="1173"/>
        <end position="1185"/>
    </location>
</feature>
<feature type="region of interest" description="Disordered" evidence="1">
    <location>
        <begin position="1166"/>
        <end position="1188"/>
    </location>
</feature>